<protein>
    <recommendedName>
        <fullName evidence="3">DUF4279 domain-containing protein</fullName>
    </recommendedName>
</protein>
<dbReference type="RefSeq" id="WP_188829194.1">
    <property type="nucleotide sequence ID" value="NZ_BMMW01000002.1"/>
</dbReference>
<gene>
    <name evidence="1" type="ORF">GCM10011591_26500</name>
</gene>
<reference evidence="1" key="1">
    <citation type="journal article" date="2014" name="Int. J. Syst. Evol. Microbiol.">
        <title>Complete genome sequence of Corynebacterium casei LMG S-19264T (=DSM 44701T), isolated from a smear-ripened cheese.</title>
        <authorList>
            <consortium name="US DOE Joint Genome Institute (JGI-PGF)"/>
            <person name="Walter F."/>
            <person name="Albersmeier A."/>
            <person name="Kalinowski J."/>
            <person name="Ruckert C."/>
        </authorList>
    </citation>
    <scope>NUCLEOTIDE SEQUENCE</scope>
    <source>
        <strain evidence="1">CGMCC 4.7278</strain>
    </source>
</reference>
<proteinExistence type="predicted"/>
<organism evidence="1 2">
    <name type="scientific">Nocardia camponoti</name>
    <dbReference type="NCBI Taxonomy" id="1616106"/>
    <lineage>
        <taxon>Bacteria</taxon>
        <taxon>Bacillati</taxon>
        <taxon>Actinomycetota</taxon>
        <taxon>Actinomycetes</taxon>
        <taxon>Mycobacteriales</taxon>
        <taxon>Nocardiaceae</taxon>
        <taxon>Nocardia</taxon>
    </lineage>
</organism>
<name>A0A917V982_9NOCA</name>
<evidence type="ECO:0000313" key="2">
    <source>
        <dbReference type="Proteomes" id="UP000612956"/>
    </source>
</evidence>
<reference evidence="1" key="2">
    <citation type="submission" date="2020-09" db="EMBL/GenBank/DDBJ databases">
        <authorList>
            <person name="Sun Q."/>
            <person name="Zhou Y."/>
        </authorList>
    </citation>
    <scope>NUCLEOTIDE SEQUENCE</scope>
    <source>
        <strain evidence="1">CGMCC 4.7278</strain>
    </source>
</reference>
<evidence type="ECO:0008006" key="3">
    <source>
        <dbReference type="Google" id="ProtNLM"/>
    </source>
</evidence>
<keyword evidence="2" id="KW-1185">Reference proteome</keyword>
<evidence type="ECO:0000313" key="1">
    <source>
        <dbReference type="EMBL" id="GGK53397.1"/>
    </source>
</evidence>
<sequence>MTEFTYPEISWEVITLTLRFEHSALVPEAISEVLNLTPTRITHPGESAFSGDGFWIKEFSGVPNRKVNPIPATIDALYARREAIQRIARSGVETRLSIASTISNGETLVLNEDEIQKLAELEIPITLACHAPN</sequence>
<dbReference type="EMBL" id="BMMW01000002">
    <property type="protein sequence ID" value="GGK53397.1"/>
    <property type="molecule type" value="Genomic_DNA"/>
</dbReference>
<dbReference type="AlphaFoldDB" id="A0A917V982"/>
<dbReference type="Pfam" id="PF14106">
    <property type="entry name" value="DUF4279"/>
    <property type="match status" value="1"/>
</dbReference>
<dbReference type="Proteomes" id="UP000612956">
    <property type="component" value="Unassembled WGS sequence"/>
</dbReference>
<comment type="caution">
    <text evidence="1">The sequence shown here is derived from an EMBL/GenBank/DDBJ whole genome shotgun (WGS) entry which is preliminary data.</text>
</comment>
<dbReference type="InterPro" id="IPR025459">
    <property type="entry name" value="DUF4279"/>
</dbReference>
<accession>A0A917V982</accession>